<accession>A0ACA9LLW9</accession>
<protein>
    <submittedName>
        <fullName evidence="1">9545_t:CDS:1</fullName>
    </submittedName>
</protein>
<evidence type="ECO:0000313" key="2">
    <source>
        <dbReference type="Proteomes" id="UP000789525"/>
    </source>
</evidence>
<comment type="caution">
    <text evidence="1">The sequence shown here is derived from an EMBL/GenBank/DDBJ whole genome shotgun (WGS) entry which is preliminary data.</text>
</comment>
<sequence length="420" mass="47294">MTNRLKNKSKGLKTTERLSTRASTRAEFPAKGKEYCPPVEGKADAEKGQPDSIDVVTPSTTVSTATTRSSSVDPSQQISEGLTKQKTRNCKNKKKVGTTSRKIAKAKQTAAKTIEIDYSSHSSDDADGLKVKREYRRKRNKGEDKAGYFKELRERLLAYKKKELEEEEATLKAGTHPKYVEEMRRVDEEYQKTRELQRQKRDHGFAHAEKEYEAGALQIRQQYVVRADDKLTADDVENDIRSITLDTRTSNPLSKANNAPQHVSMENEFRSRLSLSLQPPRSSDSTGNRFNIPPIFLNHGNSRSRQALNQQTPQSNNFIGNVPPPAYVEFEPRSRQSQNRHSSSSNINRISVTPNISNWNGLQAPSITQVNVRLQQAMPTNQIDEGSLISSSCTSGPPPRSKIIYGWLEKGTKGKPEYDR</sequence>
<keyword evidence="2" id="KW-1185">Reference proteome</keyword>
<dbReference type="Proteomes" id="UP000789525">
    <property type="component" value="Unassembled WGS sequence"/>
</dbReference>
<organism evidence="1 2">
    <name type="scientific">Acaulospora colombiana</name>
    <dbReference type="NCBI Taxonomy" id="27376"/>
    <lineage>
        <taxon>Eukaryota</taxon>
        <taxon>Fungi</taxon>
        <taxon>Fungi incertae sedis</taxon>
        <taxon>Mucoromycota</taxon>
        <taxon>Glomeromycotina</taxon>
        <taxon>Glomeromycetes</taxon>
        <taxon>Diversisporales</taxon>
        <taxon>Acaulosporaceae</taxon>
        <taxon>Acaulospora</taxon>
    </lineage>
</organism>
<proteinExistence type="predicted"/>
<evidence type="ECO:0000313" key="1">
    <source>
        <dbReference type="EMBL" id="CAG8529603.1"/>
    </source>
</evidence>
<name>A0ACA9LLW9_9GLOM</name>
<gene>
    <name evidence="1" type="ORF">ACOLOM_LOCUS4016</name>
</gene>
<reference evidence="1" key="1">
    <citation type="submission" date="2021-06" db="EMBL/GenBank/DDBJ databases">
        <authorList>
            <person name="Kallberg Y."/>
            <person name="Tangrot J."/>
            <person name="Rosling A."/>
        </authorList>
    </citation>
    <scope>NUCLEOTIDE SEQUENCE</scope>
    <source>
        <strain evidence="1">CL356</strain>
    </source>
</reference>
<dbReference type="EMBL" id="CAJVPT010006320">
    <property type="protein sequence ID" value="CAG8529603.1"/>
    <property type="molecule type" value="Genomic_DNA"/>
</dbReference>